<dbReference type="InterPro" id="IPR057326">
    <property type="entry name" value="KR_dom"/>
</dbReference>
<dbReference type="Proteomes" id="UP000218505">
    <property type="component" value="Chromosome"/>
</dbReference>
<dbReference type="Gene3D" id="3.40.50.720">
    <property type="entry name" value="NAD(P)-binding Rossmann-like Domain"/>
    <property type="match status" value="1"/>
</dbReference>
<dbReference type="InterPro" id="IPR002347">
    <property type="entry name" value="SDR_fam"/>
</dbReference>
<dbReference type="Pfam" id="PF00106">
    <property type="entry name" value="adh_short"/>
    <property type="match status" value="1"/>
</dbReference>
<evidence type="ECO:0000256" key="2">
    <source>
        <dbReference type="ARBA" id="ARBA00023002"/>
    </source>
</evidence>
<comment type="similarity">
    <text evidence="1 3">Belongs to the short-chain dehydrogenases/reductases (SDR) family.</text>
</comment>
<evidence type="ECO:0000313" key="6">
    <source>
        <dbReference type="Proteomes" id="UP000218505"/>
    </source>
</evidence>
<dbReference type="KEGG" id="apre:CNX65_11290"/>
<evidence type="ECO:0000256" key="3">
    <source>
        <dbReference type="RuleBase" id="RU000363"/>
    </source>
</evidence>
<dbReference type="InterPro" id="IPR036291">
    <property type="entry name" value="NAD(P)-bd_dom_sf"/>
</dbReference>
<dbReference type="EMBL" id="CP023445">
    <property type="protein sequence ID" value="ATE53809.1"/>
    <property type="molecule type" value="Genomic_DNA"/>
</dbReference>
<dbReference type="PIRSF" id="PIRSF000126">
    <property type="entry name" value="11-beta-HSD1"/>
    <property type="match status" value="1"/>
</dbReference>
<dbReference type="SMART" id="SM00822">
    <property type="entry name" value="PKS_KR"/>
    <property type="match status" value="1"/>
</dbReference>
<sequence>MTYRGTTALVTGATKGLGRALAEELAARGANLVLLARSRAALDELADELRARTGVTARVIAADLTDRASRRAALAELGEQPIDLLLNNAGAGSVGPFLDTPLAEHVDSIALNVEALTELTHHVARSMRRAGTGTIVNVGSTAGYLPVPYQASYGATKAYVRSFTEALRVELRGTGVRVVAVNPGAIRTAFFDGKDVTIDPRAYDTPERVARDVLDHVRSGRAVSIPGMKANAAMIAVASLLPMRVRARVMAVLNRALGFDRLGAVE</sequence>
<dbReference type="PRINTS" id="PR00080">
    <property type="entry name" value="SDRFAMILY"/>
</dbReference>
<evidence type="ECO:0000256" key="1">
    <source>
        <dbReference type="ARBA" id="ARBA00006484"/>
    </source>
</evidence>
<dbReference type="PANTHER" id="PTHR44196">
    <property type="entry name" value="DEHYDROGENASE/REDUCTASE SDR FAMILY MEMBER 7B"/>
    <property type="match status" value="1"/>
</dbReference>
<dbReference type="GO" id="GO:0016020">
    <property type="term" value="C:membrane"/>
    <property type="evidence" value="ECO:0007669"/>
    <property type="project" value="TreeGrafter"/>
</dbReference>
<keyword evidence="2" id="KW-0560">Oxidoreductase</keyword>
<evidence type="ECO:0000259" key="4">
    <source>
        <dbReference type="SMART" id="SM00822"/>
    </source>
</evidence>
<dbReference type="GO" id="GO:0016491">
    <property type="term" value="F:oxidoreductase activity"/>
    <property type="evidence" value="ECO:0007669"/>
    <property type="project" value="UniProtKB-KW"/>
</dbReference>
<dbReference type="PROSITE" id="PS00061">
    <property type="entry name" value="ADH_SHORT"/>
    <property type="match status" value="1"/>
</dbReference>
<gene>
    <name evidence="5" type="ORF">CNX65_11290</name>
</gene>
<dbReference type="PANTHER" id="PTHR44196:SF2">
    <property type="entry name" value="SHORT-CHAIN DEHYDROGENASE-RELATED"/>
    <property type="match status" value="1"/>
</dbReference>
<protein>
    <submittedName>
        <fullName evidence="5">Dehydrogenase</fullName>
    </submittedName>
</protein>
<dbReference type="RefSeq" id="WP_096492743.1">
    <property type="nucleotide sequence ID" value="NZ_CP023445.1"/>
</dbReference>
<accession>A0A290Z4A4</accession>
<organism evidence="5 6">
    <name type="scientific">Actinosynnema pretiosum</name>
    <dbReference type="NCBI Taxonomy" id="42197"/>
    <lineage>
        <taxon>Bacteria</taxon>
        <taxon>Bacillati</taxon>
        <taxon>Actinomycetota</taxon>
        <taxon>Actinomycetes</taxon>
        <taxon>Pseudonocardiales</taxon>
        <taxon>Pseudonocardiaceae</taxon>
        <taxon>Actinosynnema</taxon>
    </lineage>
</organism>
<dbReference type="PRINTS" id="PR00081">
    <property type="entry name" value="GDHRDH"/>
</dbReference>
<reference evidence="5" key="1">
    <citation type="submission" date="2017-09" db="EMBL/GenBank/DDBJ databases">
        <title>Complete Genome Sequence of ansamitocin-producing Bacterium Actinosynnema pretiosum X47.</title>
        <authorList>
            <person name="Cao G."/>
            <person name="Zong G."/>
            <person name="Zhong C."/>
            <person name="Fu J."/>
        </authorList>
    </citation>
    <scope>NUCLEOTIDE SEQUENCE [LARGE SCALE GENOMIC DNA]</scope>
    <source>
        <strain evidence="5">X47</strain>
    </source>
</reference>
<feature type="domain" description="Ketoreductase" evidence="4">
    <location>
        <begin position="6"/>
        <end position="189"/>
    </location>
</feature>
<name>A0A290Z4A4_9PSEU</name>
<dbReference type="InterPro" id="IPR020904">
    <property type="entry name" value="Sc_DH/Rdtase_CS"/>
</dbReference>
<proteinExistence type="inferred from homology"/>
<keyword evidence="6" id="KW-1185">Reference proteome</keyword>
<evidence type="ECO:0000313" key="5">
    <source>
        <dbReference type="EMBL" id="ATE53809.1"/>
    </source>
</evidence>
<dbReference type="AlphaFoldDB" id="A0A290Z4A4"/>
<dbReference type="SUPFAM" id="SSF51735">
    <property type="entry name" value="NAD(P)-binding Rossmann-fold domains"/>
    <property type="match status" value="1"/>
</dbReference>